<accession>A0A8W8P1M7</accession>
<feature type="domain" description="EF-hand" evidence="5">
    <location>
        <begin position="114"/>
        <end position="149"/>
    </location>
</feature>
<dbReference type="OrthoDB" id="114727at2759"/>
<dbReference type="Proteomes" id="UP000005408">
    <property type="component" value="Unassembled WGS sequence"/>
</dbReference>
<keyword evidence="3" id="KW-0106">Calcium</keyword>
<dbReference type="SUPFAM" id="SSF47473">
    <property type="entry name" value="EF-hand"/>
    <property type="match status" value="1"/>
</dbReference>
<dbReference type="PANTHER" id="PTHR45791:SF1">
    <property type="entry name" value="CALCIUM AND INTEGRIN BINDING FAMILY MEMBER 1"/>
    <property type="match status" value="1"/>
</dbReference>
<dbReference type="InterPro" id="IPR018247">
    <property type="entry name" value="EF_Hand_1_Ca_BS"/>
</dbReference>
<dbReference type="InterPro" id="IPR002048">
    <property type="entry name" value="EF_hand_dom"/>
</dbReference>
<dbReference type="GO" id="GO:0005509">
    <property type="term" value="F:calcium ion binding"/>
    <property type="evidence" value="ECO:0007669"/>
    <property type="project" value="InterPro"/>
</dbReference>
<dbReference type="Gene3D" id="1.10.238.10">
    <property type="entry name" value="EF-hand"/>
    <property type="match status" value="2"/>
</dbReference>
<evidence type="ECO:0000313" key="6">
    <source>
        <dbReference type="EnsemblMetazoa" id="G9067.2:cds"/>
    </source>
</evidence>
<dbReference type="PRINTS" id="PR00450">
    <property type="entry name" value="RECOVERIN"/>
</dbReference>
<dbReference type="GO" id="GO:0000287">
    <property type="term" value="F:magnesium ion binding"/>
    <property type="evidence" value="ECO:0007669"/>
    <property type="project" value="TreeGrafter"/>
</dbReference>
<dbReference type="Pfam" id="PF13499">
    <property type="entry name" value="EF-hand_7"/>
    <property type="match status" value="1"/>
</dbReference>
<proteinExistence type="predicted"/>
<dbReference type="AlphaFoldDB" id="A0A8W8P1M7"/>
<evidence type="ECO:0000256" key="1">
    <source>
        <dbReference type="ARBA" id="ARBA00022723"/>
    </source>
</evidence>
<keyword evidence="7" id="KW-1185">Reference proteome</keyword>
<dbReference type="PANTHER" id="PTHR45791">
    <property type="entry name" value="CALCIUM AND INTEGRIN BINDING FAMILY MEMBER 2"/>
    <property type="match status" value="1"/>
</dbReference>
<evidence type="ECO:0000256" key="4">
    <source>
        <dbReference type="ARBA" id="ARBA00022842"/>
    </source>
</evidence>
<evidence type="ECO:0000313" key="7">
    <source>
        <dbReference type="Proteomes" id="UP000005408"/>
    </source>
</evidence>
<dbReference type="InterPro" id="IPR011992">
    <property type="entry name" value="EF-hand-dom_pair"/>
</dbReference>
<keyword evidence="4" id="KW-0460">Magnesium</keyword>
<organism evidence="6 7">
    <name type="scientific">Magallana gigas</name>
    <name type="common">Pacific oyster</name>
    <name type="synonym">Crassostrea gigas</name>
    <dbReference type="NCBI Taxonomy" id="29159"/>
    <lineage>
        <taxon>Eukaryota</taxon>
        <taxon>Metazoa</taxon>
        <taxon>Spiralia</taxon>
        <taxon>Lophotrochozoa</taxon>
        <taxon>Mollusca</taxon>
        <taxon>Bivalvia</taxon>
        <taxon>Autobranchia</taxon>
        <taxon>Pteriomorphia</taxon>
        <taxon>Ostreida</taxon>
        <taxon>Ostreoidea</taxon>
        <taxon>Ostreidae</taxon>
        <taxon>Magallana</taxon>
    </lineage>
</organism>
<evidence type="ECO:0000259" key="5">
    <source>
        <dbReference type="PROSITE" id="PS50222"/>
    </source>
</evidence>
<dbReference type="EnsemblMetazoa" id="G9067.2">
    <property type="protein sequence ID" value="G9067.2:cds"/>
    <property type="gene ID" value="G9067"/>
</dbReference>
<sequence>MKYRLEFCDVISKDNMGGGSSIFTKQELDDYQELTYFTKKEIHHVYKRFKSLAPNPEAVTKATKLSRDELYALPEIKVNPFKDRIVRVFSSSGDDSMTFEDFLDMMSVFCDHAPLAIKIEYAFRIYDFDEDDSLGREDLRKLIDRLTGEMKLGESDMEQLIQAVIEESDLDNDDGLSFAEFEHKMTKNPEFVTSFRIRM</sequence>
<dbReference type="InterPro" id="IPR051433">
    <property type="entry name" value="CIBP"/>
</dbReference>
<reference evidence="6" key="1">
    <citation type="submission" date="2022-08" db="UniProtKB">
        <authorList>
            <consortium name="EnsemblMetazoa"/>
        </authorList>
    </citation>
    <scope>IDENTIFICATION</scope>
    <source>
        <strain evidence="6">05x7-T-G4-1.051#20</strain>
    </source>
</reference>
<feature type="domain" description="EF-hand" evidence="5">
    <location>
        <begin position="156"/>
        <end position="191"/>
    </location>
</feature>
<evidence type="ECO:0000256" key="3">
    <source>
        <dbReference type="ARBA" id="ARBA00022837"/>
    </source>
</evidence>
<dbReference type="OMA" id="CKVFSHN"/>
<keyword evidence="2" id="KW-0677">Repeat</keyword>
<name>A0A8W8P1M7_MAGGI</name>
<protein>
    <recommendedName>
        <fullName evidence="5">EF-hand domain-containing protein</fullName>
    </recommendedName>
</protein>
<dbReference type="PROSITE" id="PS00018">
    <property type="entry name" value="EF_HAND_1"/>
    <property type="match status" value="1"/>
</dbReference>
<dbReference type="PROSITE" id="PS50222">
    <property type="entry name" value="EF_HAND_2"/>
    <property type="match status" value="2"/>
</dbReference>
<dbReference type="FunFam" id="1.10.238.10:FF:000079">
    <property type="entry name" value="Calcium and integrin-binding family member 2"/>
    <property type="match status" value="1"/>
</dbReference>
<keyword evidence="1" id="KW-0479">Metal-binding</keyword>
<dbReference type="CDD" id="cd00051">
    <property type="entry name" value="EFh"/>
    <property type="match status" value="1"/>
</dbReference>
<evidence type="ECO:0000256" key="2">
    <source>
        <dbReference type="ARBA" id="ARBA00022737"/>
    </source>
</evidence>